<dbReference type="Gene3D" id="2.40.10.480">
    <property type="match status" value="1"/>
</dbReference>
<dbReference type="SMART" id="SM00564">
    <property type="entry name" value="PQQ"/>
    <property type="match status" value="3"/>
</dbReference>
<dbReference type="InterPro" id="IPR002372">
    <property type="entry name" value="PQQ_rpt_dom"/>
</dbReference>
<accession>A0ABP9YWD9</accession>
<sequence>MYTSSQPDDAIFLTHKPFTRNDLLICGIRGYIFAIHKANGEIIWKLRIKHSTSAMSLFITDNDKIIAGASNKTFSIDLMTGKINWINVLHDTADKEVSVLATPSTQLQYQSCNASESPPSYEPSKSNPSPLVLACSNGLVIAIHLKSGITQWVYHCAVNSHQLPVAIIEPTNASTHKTTVFVGISDTVHSLDAKTGKHNWTTRLTDAFFSKLQNKRFLFGPKYITLASSWSSKLALETHTSFNQNPVIRCSSDNP</sequence>
<reference evidence="2 3" key="1">
    <citation type="submission" date="2024-04" db="EMBL/GenBank/DDBJ databases">
        <title>genome sequences of Mucor flavus KT1a and Helicostylum pulchrum KT1b strains isolated from the surface of a dry-aged beef.</title>
        <authorList>
            <person name="Toyotome T."/>
            <person name="Hosono M."/>
            <person name="Torimaru M."/>
            <person name="Fukuda K."/>
            <person name="Mikami N."/>
        </authorList>
    </citation>
    <scope>NUCLEOTIDE SEQUENCE [LARGE SCALE GENOMIC DNA]</scope>
    <source>
        <strain evidence="2 3">KT1a</strain>
    </source>
</reference>
<dbReference type="SUPFAM" id="SSF50998">
    <property type="entry name" value="Quinoprotein alcohol dehydrogenase-like"/>
    <property type="match status" value="1"/>
</dbReference>
<dbReference type="InterPro" id="IPR015943">
    <property type="entry name" value="WD40/YVTN_repeat-like_dom_sf"/>
</dbReference>
<organism evidence="2 3">
    <name type="scientific">Mucor flavus</name>
    <dbReference type="NCBI Taxonomy" id="439312"/>
    <lineage>
        <taxon>Eukaryota</taxon>
        <taxon>Fungi</taxon>
        <taxon>Fungi incertae sedis</taxon>
        <taxon>Mucoromycota</taxon>
        <taxon>Mucoromycotina</taxon>
        <taxon>Mucoromycetes</taxon>
        <taxon>Mucorales</taxon>
        <taxon>Mucorineae</taxon>
        <taxon>Mucoraceae</taxon>
        <taxon>Mucor</taxon>
    </lineage>
</organism>
<dbReference type="Proteomes" id="UP001473302">
    <property type="component" value="Unassembled WGS sequence"/>
</dbReference>
<dbReference type="Pfam" id="PF13360">
    <property type="entry name" value="PQQ_2"/>
    <property type="match status" value="1"/>
</dbReference>
<evidence type="ECO:0000313" key="3">
    <source>
        <dbReference type="Proteomes" id="UP001473302"/>
    </source>
</evidence>
<name>A0ABP9YWD9_9FUNG</name>
<comment type="caution">
    <text evidence="2">The sequence shown here is derived from an EMBL/GenBank/DDBJ whole genome shotgun (WGS) entry which is preliminary data.</text>
</comment>
<protein>
    <recommendedName>
        <fullName evidence="1">Pyrrolo-quinoline quinone repeat domain-containing protein</fullName>
    </recommendedName>
</protein>
<feature type="domain" description="Pyrrolo-quinoline quinone repeat" evidence="1">
    <location>
        <begin position="137"/>
        <end position="214"/>
    </location>
</feature>
<proteinExistence type="predicted"/>
<keyword evidence="3" id="KW-1185">Reference proteome</keyword>
<evidence type="ECO:0000313" key="2">
    <source>
        <dbReference type="EMBL" id="GAA5811162.1"/>
    </source>
</evidence>
<evidence type="ECO:0000259" key="1">
    <source>
        <dbReference type="Pfam" id="PF13360"/>
    </source>
</evidence>
<dbReference type="InterPro" id="IPR011047">
    <property type="entry name" value="Quinoprotein_ADH-like_sf"/>
</dbReference>
<dbReference type="Gene3D" id="2.130.10.10">
    <property type="entry name" value="YVTN repeat-like/Quinoprotein amine dehydrogenase"/>
    <property type="match status" value="1"/>
</dbReference>
<dbReference type="EMBL" id="BAABUK010000009">
    <property type="protein sequence ID" value="GAA5811162.1"/>
    <property type="molecule type" value="Genomic_DNA"/>
</dbReference>
<dbReference type="InterPro" id="IPR018391">
    <property type="entry name" value="PQQ_b-propeller_rpt"/>
</dbReference>
<gene>
    <name evidence="2" type="ORF">MFLAVUS_004592</name>
</gene>